<dbReference type="Gene3D" id="2.130.10.130">
    <property type="entry name" value="Integrin alpha, N-terminal"/>
    <property type="match status" value="1"/>
</dbReference>
<dbReference type="EnsemblMetazoa" id="XM_028274106.2">
    <property type="protein sequence ID" value="XP_028129907.2"/>
    <property type="gene ID" value="LOC114325950"/>
</dbReference>
<evidence type="ECO:0000256" key="7">
    <source>
        <dbReference type="ARBA" id="ARBA00023180"/>
    </source>
</evidence>
<dbReference type="RefSeq" id="XP_028129907.2">
    <property type="nucleotide sequence ID" value="XM_028274106.2"/>
</dbReference>
<proteinExistence type="inferred from homology"/>
<feature type="domain" description="T-cell immunomodulatory protein TIP C2" evidence="9">
    <location>
        <begin position="503"/>
        <end position="597"/>
    </location>
</feature>
<evidence type="ECO:0000256" key="8">
    <source>
        <dbReference type="SAM" id="Phobius"/>
    </source>
</evidence>
<dbReference type="GeneID" id="114325950"/>
<dbReference type="InterPro" id="IPR013517">
    <property type="entry name" value="FG-GAP"/>
</dbReference>
<evidence type="ECO:0000256" key="1">
    <source>
        <dbReference type="ARBA" id="ARBA00004479"/>
    </source>
</evidence>
<keyword evidence="7" id="KW-0325">Glycoprotein</keyword>
<evidence type="ECO:0000256" key="2">
    <source>
        <dbReference type="ARBA" id="ARBA00006496"/>
    </source>
</evidence>
<evidence type="ECO:0000256" key="4">
    <source>
        <dbReference type="ARBA" id="ARBA00022729"/>
    </source>
</evidence>
<feature type="transmembrane region" description="Helical" evidence="8">
    <location>
        <begin position="603"/>
        <end position="627"/>
    </location>
</feature>
<dbReference type="Pfam" id="PF23122">
    <property type="entry name" value="C2_ITFG1"/>
    <property type="match status" value="1"/>
</dbReference>
<sequence length="649" mass="73990">MTFVTDDRNKKQNVKVVKLKYFSDKQKECNFMSHLKKFTMGTIKNVIVVFLTVQIFIVRCSDITKLAFGQFTHGLPAAFGDFNSDELTDVFVLTNREQTLQILLAYAEEPLLRPAPTLNCTFKNHKITSVVPGDFDGDALMDVLITTIKADTSINNARTSIYILWGGNTTFNCTEIEGSPLIEMLGQPLAIDYNQDMIIDLFGEDIEEKRAFWVFGKNRTEPKKVEMHHHNKEPNGVLMKPHAHAFLDLNDDYMADLFITTKDNFEIWLGREESNPKKPKFSYKSTIPHPINPKTSETAKVIGQSLFVDVELKGKVDLLTPICYDWKCQNGALLLYSNTEEKWIDLQVNFKDDYQSVWTFFKNENYKYNDVITLRSGDFNMDGYPDILATLTPVSNYNAPQSFLLENVPCQNYCGSLKRTFEVRWSSLNPFKNGTIMAAFFDFYQDGILDCIVVQSVNGEYKTAAFKNSLDYDANFIKVMVLTGLTNKNNPMMMGRVGKKRRTYGTNLPGPSISYKTTTQEGNIRHGLSCQLPQSAHFSLSLPYTIFGLGRTPNFVDKVTVGLSNYSKDWTQIIPNSQMVVIPWPTTEPYKWKAQLFVTPSKLILMSVAALTTVCGLITVIIGVLHWKERQEDKKERLSESHRFHFDAM</sequence>
<dbReference type="PANTHER" id="PTHR13412:SF0">
    <property type="entry name" value="T-CELL IMMUNOMODULATORY PROTEIN"/>
    <property type="match status" value="1"/>
</dbReference>
<evidence type="ECO:0000256" key="3">
    <source>
        <dbReference type="ARBA" id="ARBA00022692"/>
    </source>
</evidence>
<name>A0ABM5ICM4_DIAVI</name>
<evidence type="ECO:0000259" key="9">
    <source>
        <dbReference type="Pfam" id="PF23122"/>
    </source>
</evidence>
<comment type="similarity">
    <text evidence="2">Belongs to the TIP family.</text>
</comment>
<keyword evidence="4" id="KW-0732">Signal</keyword>
<dbReference type="InterPro" id="IPR024881">
    <property type="entry name" value="Tip"/>
</dbReference>
<evidence type="ECO:0000313" key="11">
    <source>
        <dbReference type="Proteomes" id="UP001652700"/>
    </source>
</evidence>
<keyword evidence="11" id="KW-1185">Reference proteome</keyword>
<evidence type="ECO:0000256" key="6">
    <source>
        <dbReference type="ARBA" id="ARBA00023136"/>
    </source>
</evidence>
<comment type="subcellular location">
    <subcellularLocation>
        <location evidence="1">Membrane</location>
        <topology evidence="1">Single-pass type I membrane protein</topology>
    </subcellularLocation>
</comment>
<keyword evidence="6 8" id="KW-0472">Membrane</keyword>
<dbReference type="SUPFAM" id="SSF69318">
    <property type="entry name" value="Integrin alpha N-terminal domain"/>
    <property type="match status" value="1"/>
</dbReference>
<dbReference type="Proteomes" id="UP001652700">
    <property type="component" value="Unplaced"/>
</dbReference>
<keyword evidence="3 8" id="KW-0812">Transmembrane</keyword>
<evidence type="ECO:0000313" key="10">
    <source>
        <dbReference type="EnsemblMetazoa" id="XP_028129907.2"/>
    </source>
</evidence>
<protein>
    <recommendedName>
        <fullName evidence="9">T-cell immunomodulatory protein TIP C2 domain-containing protein</fullName>
    </recommendedName>
</protein>
<dbReference type="InterPro" id="IPR028994">
    <property type="entry name" value="Integrin_alpha_N"/>
</dbReference>
<organism evidence="10 11">
    <name type="scientific">Diabrotica virgifera virgifera</name>
    <name type="common">western corn rootworm</name>
    <dbReference type="NCBI Taxonomy" id="50390"/>
    <lineage>
        <taxon>Eukaryota</taxon>
        <taxon>Metazoa</taxon>
        <taxon>Ecdysozoa</taxon>
        <taxon>Arthropoda</taxon>
        <taxon>Hexapoda</taxon>
        <taxon>Insecta</taxon>
        <taxon>Pterygota</taxon>
        <taxon>Neoptera</taxon>
        <taxon>Endopterygota</taxon>
        <taxon>Coleoptera</taxon>
        <taxon>Polyphaga</taxon>
        <taxon>Cucujiformia</taxon>
        <taxon>Chrysomeloidea</taxon>
        <taxon>Chrysomelidae</taxon>
        <taxon>Galerucinae</taxon>
        <taxon>Diabroticina</taxon>
        <taxon>Diabroticites</taxon>
        <taxon>Diabrotica</taxon>
    </lineage>
</organism>
<dbReference type="PANTHER" id="PTHR13412">
    <property type="entry name" value="T-CELL IMMUNOMODULATORY PROTEIN HOMOLOG"/>
    <property type="match status" value="1"/>
</dbReference>
<evidence type="ECO:0000256" key="5">
    <source>
        <dbReference type="ARBA" id="ARBA00022989"/>
    </source>
</evidence>
<reference evidence="10" key="1">
    <citation type="submission" date="2025-05" db="UniProtKB">
        <authorList>
            <consortium name="EnsemblMetazoa"/>
        </authorList>
    </citation>
    <scope>IDENTIFICATION</scope>
</reference>
<keyword evidence="5 8" id="KW-1133">Transmembrane helix</keyword>
<accession>A0ABM5ICM4</accession>
<dbReference type="Pfam" id="PF13517">
    <property type="entry name" value="FG-GAP_3"/>
    <property type="match status" value="1"/>
</dbReference>
<dbReference type="InterPro" id="IPR057089">
    <property type="entry name" value="C2_TIP"/>
</dbReference>